<keyword evidence="1" id="KW-0732">Signal</keyword>
<dbReference type="Proteomes" id="UP000698924">
    <property type="component" value="Unassembled WGS sequence"/>
</dbReference>
<organism evidence="2 3">
    <name type="scientific">Caecibacteroides pullorum</name>
    <dbReference type="NCBI Taxonomy" id="2725562"/>
    <lineage>
        <taxon>Bacteria</taxon>
        <taxon>Pseudomonadati</taxon>
        <taxon>Bacteroidota</taxon>
        <taxon>Bacteroidia</taxon>
        <taxon>Bacteroidales</taxon>
        <taxon>Bacteroidaceae</taxon>
        <taxon>Caecibacteroides</taxon>
    </lineage>
</organism>
<dbReference type="RefSeq" id="WP_204971761.1">
    <property type="nucleotide sequence ID" value="NZ_JAAZTS010000011.1"/>
</dbReference>
<reference evidence="2 3" key="1">
    <citation type="journal article" date="2021" name="Sci. Rep.">
        <title>The distribution of antibiotic resistance genes in chicken gut microbiota commensals.</title>
        <authorList>
            <person name="Juricova H."/>
            <person name="Matiasovicova J."/>
            <person name="Kubasova T."/>
            <person name="Cejkova D."/>
            <person name="Rychlik I."/>
        </authorList>
    </citation>
    <scope>NUCLEOTIDE SEQUENCE [LARGE SCALE GENOMIC DNA]</scope>
    <source>
        <strain evidence="2 3">An421</strain>
    </source>
</reference>
<evidence type="ECO:0000313" key="3">
    <source>
        <dbReference type="Proteomes" id="UP000698924"/>
    </source>
</evidence>
<feature type="chain" id="PRO_5041354154" evidence="1">
    <location>
        <begin position="20"/>
        <end position="512"/>
    </location>
</feature>
<feature type="signal peptide" evidence="1">
    <location>
        <begin position="1"/>
        <end position="19"/>
    </location>
</feature>
<dbReference type="Pfam" id="PF16120">
    <property type="entry name" value="DUF4836"/>
    <property type="match status" value="1"/>
</dbReference>
<evidence type="ECO:0000313" key="2">
    <source>
        <dbReference type="EMBL" id="MBM6857645.1"/>
    </source>
</evidence>
<proteinExistence type="predicted"/>
<gene>
    <name evidence="2" type="ORF">H6D15_08550</name>
</gene>
<dbReference type="EMBL" id="JACJMO010000010">
    <property type="protein sequence ID" value="MBM6857645.1"/>
    <property type="molecule type" value="Genomic_DNA"/>
</dbReference>
<protein>
    <submittedName>
        <fullName evidence="2">DUF4836 family protein</fullName>
    </submittedName>
</protein>
<accession>A0AA40ZUB9</accession>
<evidence type="ECO:0000256" key="1">
    <source>
        <dbReference type="SAM" id="SignalP"/>
    </source>
</evidence>
<sequence length="512" mass="55939">MKIRLFNHLCAGLVAIVLAASCSSPVKYTNAIPAESTEIVSIDLQSLAVKAGVNDPQNAETLQKLSQTLTSGVSADAQKALETILKKPSESGIDFAQPVYIFHSSETKQQGFIAAVANADKLKDMLQATQSETQMADVAEKDGYSFSYNDQAFVAFNASTLLVLPSADTPDIAQMHQNASNLLSQSSEQSINSQEAFRQMQETKGDIRVMMTSSSLFKLHPDPMLMAMADSMNLQNIKYVGGLSFEPGQVAVNVGYTSDDPKALELLEKQLKATRPIQNTFAPYFPQSTLLYFSLGLDGKELYTHLEENPQVKKSLSAENMELLKQLVSSFENDFTLGITGVDAQGNPTILAYAETNNADLLNQLYEAGKKQGGNDLTKLDNGDYMLTDKGLKVYMGMRGKQLIMTNDQTLYNNAGKESKPSLLESSFAKEVQGQRFATVINTEAVFALPIVKLATGFLSPKYRAMVTAAENISYLRMSSEGKTGLFVLQLKDRETNALKQIVDQVKTLANL</sequence>
<dbReference type="AlphaFoldDB" id="A0AA40ZUB9"/>
<comment type="caution">
    <text evidence="2">The sequence shown here is derived from an EMBL/GenBank/DDBJ whole genome shotgun (WGS) entry which is preliminary data.</text>
</comment>
<keyword evidence="3" id="KW-1185">Reference proteome</keyword>
<dbReference type="InterPro" id="IPR032276">
    <property type="entry name" value="DUF4836"/>
</dbReference>
<name>A0AA40ZUB9_9BACT</name>
<dbReference type="PROSITE" id="PS51257">
    <property type="entry name" value="PROKAR_LIPOPROTEIN"/>
    <property type="match status" value="1"/>
</dbReference>